<protein>
    <submittedName>
        <fullName evidence="6">Formate C-acetyltransferase/glycerol dehydratase family glycyl radical enzyme</fullName>
    </submittedName>
</protein>
<feature type="modified residue" description="Glycine radical" evidence="3">
    <location>
        <position position="783"/>
    </location>
</feature>
<keyword evidence="1 3" id="KW-0556">Organic radical</keyword>
<organism evidence="6 7">
    <name type="scientific">Faecalicoccus acidiformans</name>
    <dbReference type="NCBI Taxonomy" id="915173"/>
    <lineage>
        <taxon>Bacteria</taxon>
        <taxon>Bacillati</taxon>
        <taxon>Bacillota</taxon>
        <taxon>Erysipelotrichia</taxon>
        <taxon>Erysipelotrichales</taxon>
        <taxon>Erysipelotrichaceae</taxon>
        <taxon>Faecalicoccus</taxon>
    </lineage>
</organism>
<dbReference type="EMBL" id="JACJLU010000008">
    <property type="protein sequence ID" value="MBM6831795.1"/>
    <property type="molecule type" value="Genomic_DNA"/>
</dbReference>
<evidence type="ECO:0000256" key="2">
    <source>
        <dbReference type="ARBA" id="ARBA00023239"/>
    </source>
</evidence>
<dbReference type="PANTHER" id="PTHR43641">
    <property type="entry name" value="FORMATE ACETYLTRANSFERASE 3-RELATED"/>
    <property type="match status" value="1"/>
</dbReference>
<dbReference type="PROSITE" id="PS51554">
    <property type="entry name" value="PFL"/>
    <property type="match status" value="1"/>
</dbReference>
<dbReference type="NCBIfam" id="TIGR01774">
    <property type="entry name" value="PFL2-3"/>
    <property type="match status" value="1"/>
</dbReference>
<comment type="caution">
    <text evidence="6">The sequence shown here is derived from an EMBL/GenBank/DDBJ whole genome shotgun (WGS) entry which is preliminary data.</text>
</comment>
<proteinExistence type="predicted"/>
<dbReference type="InterPro" id="IPR004184">
    <property type="entry name" value="PFL_dom"/>
</dbReference>
<dbReference type="Pfam" id="PF02901">
    <property type="entry name" value="PFL-like"/>
    <property type="match status" value="1"/>
</dbReference>
<dbReference type="PANTHER" id="PTHR43641:SF2">
    <property type="entry name" value="DEHYDRATASE YBIW-RELATED"/>
    <property type="match status" value="1"/>
</dbReference>
<dbReference type="Pfam" id="PF01228">
    <property type="entry name" value="Gly_radical"/>
    <property type="match status" value="1"/>
</dbReference>
<evidence type="ECO:0000259" key="4">
    <source>
        <dbReference type="PROSITE" id="PS51149"/>
    </source>
</evidence>
<dbReference type="PROSITE" id="PS00850">
    <property type="entry name" value="GLY_RADICAL_1"/>
    <property type="match status" value="1"/>
</dbReference>
<sequence>MRTFLEFQPQNNDLDMVRLERLQTKMANRQASICSQRALLYTESFKKTTEDPYILRKAKAFCHTLKNMTIYIEEDSLIFGNQASSNFAAPIFPEYSIDWILDELDGRNGATAFDKRSGDVFLCSEKVKKDLYSIASFWQGHTHEDEVQSHLSHTIRQASKQGVLHLGGISMSGDGHIVPNHPMILQKGFRALIQEASQKIRQEGLTSQQNDFYQAVIISLEGALHFFKRYAALLKTLANREQDPKRKEELNQMSCMAADLMEGPVRSFWEGCEAVYMIHLLQMIESNGHSFCYGRFDQYMWNLYQKDLQKKVLTKEKALEIITHMFLMNSSQNKVRPYGHTKFSQGYPLYSNLVIGGYRPDGKDGTNDLSYLCIEAMNLTALAEPNFSMRYNKQTPDSLIRLAAKLIRTGCGMPSMFNDEVAVKALIDIGIPKEDALDYCPIGCVETGVPGKYGHRATGMTYVNWGKVLEIVLYHGKDPKTGIQLLYLQKEDYQNMDQLWQAWKQALRFYSDLAVESDAVCDASLEIYDADPFASCLIDNSMKLGKTLKAGGCKYDVISQSNIGPSIIGNSLMAIQKLIFEDRVLTWAQLYEAMETNWQGVQGIRVRKMVMNVPKFGNDEDEVDAWVKKVFDSYLELLPNYKTLRTGKGPEVSCYTMSTSNITSYVPNGFDVGATPDGRLAGSPLNEGCSPTQGTDIHGPTAVINSVSKLPNDKVAAGQLLNMRFAPGALAGDENLDKFVAFLKVSVLKGIYHNQFNVLSSETLRKAQKDPENYKDLIVRVAGYCAQFISLMPEAQEAIIARTENEW</sequence>
<dbReference type="InterPro" id="IPR051215">
    <property type="entry name" value="GRE"/>
</dbReference>
<dbReference type="InterPro" id="IPR001150">
    <property type="entry name" value="Gly_radical"/>
</dbReference>
<dbReference type="Gene3D" id="3.20.70.20">
    <property type="match status" value="1"/>
</dbReference>
<reference evidence="6 7" key="1">
    <citation type="journal article" date="2021" name="Sci. Rep.">
        <title>The distribution of antibiotic resistance genes in chicken gut microbiota commensals.</title>
        <authorList>
            <person name="Juricova H."/>
            <person name="Matiasovicova J."/>
            <person name="Kubasova T."/>
            <person name="Cejkova D."/>
            <person name="Rychlik I."/>
        </authorList>
    </citation>
    <scope>NUCLEOTIDE SEQUENCE [LARGE SCALE GENOMIC DNA]</scope>
    <source>
        <strain evidence="6 7">An423</strain>
    </source>
</reference>
<feature type="domain" description="Glycine radical" evidence="4">
    <location>
        <begin position="687"/>
        <end position="807"/>
    </location>
</feature>
<dbReference type="Proteomes" id="UP000775500">
    <property type="component" value="Unassembled WGS sequence"/>
</dbReference>
<feature type="domain" description="PFL" evidence="5">
    <location>
        <begin position="17"/>
        <end position="680"/>
    </location>
</feature>
<evidence type="ECO:0000256" key="3">
    <source>
        <dbReference type="PROSITE-ProRule" id="PRU00493"/>
    </source>
</evidence>
<dbReference type="SUPFAM" id="SSF51998">
    <property type="entry name" value="PFL-like glycyl radical enzymes"/>
    <property type="match status" value="1"/>
</dbReference>
<keyword evidence="7" id="KW-1185">Reference proteome</keyword>
<dbReference type="InterPro" id="IPR019777">
    <property type="entry name" value="Form_AcTrfase_GR_CS"/>
</dbReference>
<evidence type="ECO:0000313" key="6">
    <source>
        <dbReference type="EMBL" id="MBM6831795.1"/>
    </source>
</evidence>
<keyword evidence="2" id="KW-0456">Lyase</keyword>
<evidence type="ECO:0000259" key="5">
    <source>
        <dbReference type="PROSITE" id="PS51554"/>
    </source>
</evidence>
<dbReference type="PROSITE" id="PS51149">
    <property type="entry name" value="GLY_RADICAL_2"/>
    <property type="match status" value="1"/>
</dbReference>
<gene>
    <name evidence="6" type="ORF">H5982_06705</name>
</gene>
<dbReference type="RefSeq" id="WP_204686020.1">
    <property type="nucleotide sequence ID" value="NZ_JACJLU010000008.1"/>
</dbReference>
<evidence type="ECO:0000313" key="7">
    <source>
        <dbReference type="Proteomes" id="UP000775500"/>
    </source>
</evidence>
<evidence type="ECO:0000256" key="1">
    <source>
        <dbReference type="ARBA" id="ARBA00022818"/>
    </source>
</evidence>
<accession>A0ABS2FQI0</accession>
<name>A0ABS2FQI0_9FIRM</name>
<dbReference type="InterPro" id="IPR010098">
    <property type="entry name" value="PFL2/GDeHydtase_fam"/>
</dbReference>